<proteinExistence type="predicted"/>
<protein>
    <submittedName>
        <fullName evidence="6">Uncharacterized protein</fullName>
    </submittedName>
</protein>
<dbReference type="Pfam" id="PF04479">
    <property type="entry name" value="RTA1"/>
    <property type="match status" value="1"/>
</dbReference>
<comment type="caution">
    <text evidence="6">The sequence shown here is derived from an EMBL/GenBank/DDBJ whole genome shotgun (WGS) entry which is preliminary data.</text>
</comment>
<dbReference type="GeneID" id="92088362"/>
<keyword evidence="3 5" id="KW-1133">Transmembrane helix</keyword>
<evidence type="ECO:0000256" key="5">
    <source>
        <dbReference type="SAM" id="Phobius"/>
    </source>
</evidence>
<gene>
    <name evidence="6" type="ORF">PG994_003890</name>
</gene>
<reference evidence="6 7" key="1">
    <citation type="submission" date="2023-01" db="EMBL/GenBank/DDBJ databases">
        <title>Analysis of 21 Apiospora genomes using comparative genomics revels a genus with tremendous synthesis potential of carbohydrate active enzymes and secondary metabolites.</title>
        <authorList>
            <person name="Sorensen T."/>
        </authorList>
    </citation>
    <scope>NUCLEOTIDE SEQUENCE [LARGE SCALE GENOMIC DNA]</scope>
    <source>
        <strain evidence="6 7">CBS 135458</strain>
    </source>
</reference>
<keyword evidence="4 5" id="KW-0472">Membrane</keyword>
<sequence>MDLIIARCVYRLVEFALGSTTTDVTDHTELRKLSLLVRYKVFFYVFEAALVLANSALWNAWHPGRYLPHESRVHLAQEGRTEVVAEEEAHGKERQMGLTILAHCGLIVIVTKGVRAFRKRQSSRGRKARVSYADEFAQEGAQRGPAGFVTALAWVGGFYSVLENSIYKHTPLFK</sequence>
<accession>A0ABR1VZI1</accession>
<comment type="subcellular location">
    <subcellularLocation>
        <location evidence="1">Membrane</location>
        <topology evidence="1">Multi-pass membrane protein</topology>
    </subcellularLocation>
</comment>
<evidence type="ECO:0000313" key="6">
    <source>
        <dbReference type="EMBL" id="KAK8076618.1"/>
    </source>
</evidence>
<dbReference type="RefSeq" id="XP_066719577.1">
    <property type="nucleotide sequence ID" value="XM_066855299.1"/>
</dbReference>
<dbReference type="PANTHER" id="PTHR31465">
    <property type="entry name" value="PROTEIN RTA1-RELATED"/>
    <property type="match status" value="1"/>
</dbReference>
<evidence type="ECO:0000256" key="2">
    <source>
        <dbReference type="ARBA" id="ARBA00022692"/>
    </source>
</evidence>
<keyword evidence="2 5" id="KW-0812">Transmembrane</keyword>
<dbReference type="Proteomes" id="UP001480595">
    <property type="component" value="Unassembled WGS sequence"/>
</dbReference>
<evidence type="ECO:0000256" key="3">
    <source>
        <dbReference type="ARBA" id="ARBA00022989"/>
    </source>
</evidence>
<organism evidence="6 7">
    <name type="scientific">Apiospora phragmitis</name>
    <dbReference type="NCBI Taxonomy" id="2905665"/>
    <lineage>
        <taxon>Eukaryota</taxon>
        <taxon>Fungi</taxon>
        <taxon>Dikarya</taxon>
        <taxon>Ascomycota</taxon>
        <taxon>Pezizomycotina</taxon>
        <taxon>Sordariomycetes</taxon>
        <taxon>Xylariomycetidae</taxon>
        <taxon>Amphisphaeriales</taxon>
        <taxon>Apiosporaceae</taxon>
        <taxon>Apiospora</taxon>
    </lineage>
</organism>
<feature type="transmembrane region" description="Helical" evidence="5">
    <location>
        <begin position="41"/>
        <end position="61"/>
    </location>
</feature>
<feature type="transmembrane region" description="Helical" evidence="5">
    <location>
        <begin position="96"/>
        <end position="117"/>
    </location>
</feature>
<evidence type="ECO:0000313" key="7">
    <source>
        <dbReference type="Proteomes" id="UP001480595"/>
    </source>
</evidence>
<name>A0ABR1VZI1_9PEZI</name>
<dbReference type="PANTHER" id="PTHR31465:SF34">
    <property type="entry name" value="DOMAIN PROTEIN, PUTATIVE (AFU_ORTHOLOGUE AFUA_3G00480)-RELATED"/>
    <property type="match status" value="1"/>
</dbReference>
<dbReference type="EMBL" id="JAQQWL010000004">
    <property type="protein sequence ID" value="KAK8076618.1"/>
    <property type="molecule type" value="Genomic_DNA"/>
</dbReference>
<keyword evidence="7" id="KW-1185">Reference proteome</keyword>
<evidence type="ECO:0000256" key="1">
    <source>
        <dbReference type="ARBA" id="ARBA00004141"/>
    </source>
</evidence>
<evidence type="ECO:0000256" key="4">
    <source>
        <dbReference type="ARBA" id="ARBA00023136"/>
    </source>
</evidence>
<dbReference type="InterPro" id="IPR007568">
    <property type="entry name" value="RTA1"/>
</dbReference>